<keyword evidence="6 7" id="KW-0472">Membrane</keyword>
<feature type="transmembrane region" description="Helical" evidence="7">
    <location>
        <begin position="28"/>
        <end position="48"/>
    </location>
</feature>
<comment type="subcellular location">
    <subcellularLocation>
        <location evidence="1">Cell membrane</location>
        <topology evidence="1">Multi-pass membrane protein</topology>
    </subcellularLocation>
</comment>
<sequence>MIKRLLPSPLLSLLILILWPMLTQSLALSDWLLAVILAILVPLFTNSLRPTPVRIRKPWLFARLILLINYDILVSNLKVARLILSPRANDQTSRFVRIPLDVRDPNALAVLSIALCLTPGTAWAELALDRSALLMHVLELGEDEVDDFVAMIKRRYERPLMEIFE</sequence>
<dbReference type="PIRSF" id="PIRSF019239">
    <property type="entry name" value="MrpE"/>
    <property type="match status" value="1"/>
</dbReference>
<dbReference type="AlphaFoldDB" id="A0A7V8FMM9"/>
<reference evidence="9" key="1">
    <citation type="journal article" date="2020" name="MBio">
        <title>Horizontal gene transfer to a defensive symbiont with a reduced genome amongst a multipartite beetle microbiome.</title>
        <authorList>
            <person name="Waterworth S.C."/>
            <person name="Florez L.V."/>
            <person name="Rees E.R."/>
            <person name="Hertweck C."/>
            <person name="Kaltenpoth M."/>
            <person name="Kwan J.C."/>
        </authorList>
    </citation>
    <scope>NUCLEOTIDE SEQUENCE [LARGE SCALE GENOMIC DNA]</scope>
</reference>
<gene>
    <name evidence="8" type="primary">mrpE</name>
    <name evidence="8" type="ORF">GAK30_02674</name>
</gene>
<dbReference type="NCBIfam" id="NF006518">
    <property type="entry name" value="PRK08965.1-2"/>
    <property type="match status" value="1"/>
</dbReference>
<dbReference type="GO" id="GO:0005886">
    <property type="term" value="C:plasma membrane"/>
    <property type="evidence" value="ECO:0007669"/>
    <property type="project" value="UniProtKB-SubCell"/>
</dbReference>
<dbReference type="PANTHER" id="PTHR34584:SF1">
    <property type="entry name" value="NA(+)_H(+) ANTIPORTER SUBUNIT E1"/>
    <property type="match status" value="1"/>
</dbReference>
<dbReference type="InterPro" id="IPR002758">
    <property type="entry name" value="Cation_antiport_E"/>
</dbReference>
<organism evidence="8 9">
    <name type="scientific">Paracidovorax wautersii</name>
    <dbReference type="NCBI Taxonomy" id="1177982"/>
    <lineage>
        <taxon>Bacteria</taxon>
        <taxon>Pseudomonadati</taxon>
        <taxon>Pseudomonadota</taxon>
        <taxon>Betaproteobacteria</taxon>
        <taxon>Burkholderiales</taxon>
        <taxon>Comamonadaceae</taxon>
        <taxon>Paracidovorax</taxon>
    </lineage>
</organism>
<proteinExistence type="inferred from homology"/>
<evidence type="ECO:0000313" key="8">
    <source>
        <dbReference type="EMBL" id="KAF1020161.1"/>
    </source>
</evidence>
<keyword evidence="4 7" id="KW-0812">Transmembrane</keyword>
<feature type="transmembrane region" description="Helical" evidence="7">
    <location>
        <begin position="5"/>
        <end position="22"/>
    </location>
</feature>
<comment type="caution">
    <text evidence="8">The sequence shown here is derived from an EMBL/GenBank/DDBJ whole genome shotgun (WGS) entry which is preliminary data.</text>
</comment>
<evidence type="ECO:0000313" key="9">
    <source>
        <dbReference type="Proteomes" id="UP000461670"/>
    </source>
</evidence>
<keyword evidence="3" id="KW-1003">Cell membrane</keyword>
<dbReference type="Proteomes" id="UP000461670">
    <property type="component" value="Unassembled WGS sequence"/>
</dbReference>
<evidence type="ECO:0000256" key="4">
    <source>
        <dbReference type="ARBA" id="ARBA00022692"/>
    </source>
</evidence>
<evidence type="ECO:0000256" key="1">
    <source>
        <dbReference type="ARBA" id="ARBA00004651"/>
    </source>
</evidence>
<evidence type="ECO:0000256" key="3">
    <source>
        <dbReference type="ARBA" id="ARBA00022475"/>
    </source>
</evidence>
<dbReference type="EMBL" id="WNDQ01000040">
    <property type="protein sequence ID" value="KAF1020161.1"/>
    <property type="molecule type" value="Genomic_DNA"/>
</dbReference>
<accession>A0A7V8FMM9</accession>
<dbReference type="PANTHER" id="PTHR34584">
    <property type="entry name" value="NA(+)/H(+) ANTIPORTER SUBUNIT E1"/>
    <property type="match status" value="1"/>
</dbReference>
<dbReference type="Pfam" id="PF01899">
    <property type="entry name" value="MNHE"/>
    <property type="match status" value="1"/>
</dbReference>
<protein>
    <submittedName>
        <fullName evidence="8">Na(+)/H(+) antiporter subunit E</fullName>
    </submittedName>
</protein>
<evidence type="ECO:0000256" key="5">
    <source>
        <dbReference type="ARBA" id="ARBA00022989"/>
    </source>
</evidence>
<dbReference type="GO" id="GO:0008324">
    <property type="term" value="F:monoatomic cation transmembrane transporter activity"/>
    <property type="evidence" value="ECO:0007669"/>
    <property type="project" value="InterPro"/>
</dbReference>
<dbReference type="NCBIfam" id="NF006520">
    <property type="entry name" value="PRK08965.1-4"/>
    <property type="match status" value="1"/>
</dbReference>
<evidence type="ECO:0000256" key="7">
    <source>
        <dbReference type="SAM" id="Phobius"/>
    </source>
</evidence>
<evidence type="ECO:0000256" key="2">
    <source>
        <dbReference type="ARBA" id="ARBA00006228"/>
    </source>
</evidence>
<comment type="similarity">
    <text evidence="2">Belongs to the CPA3 antiporters (TC 2.A.63) subunit E family.</text>
</comment>
<evidence type="ECO:0000256" key="6">
    <source>
        <dbReference type="ARBA" id="ARBA00023136"/>
    </source>
</evidence>
<keyword evidence="5 7" id="KW-1133">Transmembrane helix</keyword>
<name>A0A7V8FMM9_9BURK</name>